<dbReference type="EMBL" id="NFKM01000020">
    <property type="protein sequence ID" value="OUP57566.1"/>
    <property type="molecule type" value="Genomic_DNA"/>
</dbReference>
<dbReference type="SUPFAM" id="SSF56784">
    <property type="entry name" value="HAD-like"/>
    <property type="match status" value="1"/>
</dbReference>
<dbReference type="Gene3D" id="3.40.50.1000">
    <property type="entry name" value="HAD superfamily/HAD-like"/>
    <property type="match status" value="1"/>
</dbReference>
<evidence type="ECO:0008006" key="3">
    <source>
        <dbReference type="Google" id="ProtNLM"/>
    </source>
</evidence>
<dbReference type="NCBIfam" id="TIGR01484">
    <property type="entry name" value="HAD-SF-IIB"/>
    <property type="match status" value="1"/>
</dbReference>
<dbReference type="InterPro" id="IPR006379">
    <property type="entry name" value="HAD-SF_hydro_IIB"/>
</dbReference>
<proteinExistence type="predicted"/>
<protein>
    <recommendedName>
        <fullName evidence="3">Hydrolase</fullName>
    </recommendedName>
</protein>
<keyword evidence="2" id="KW-1185">Reference proteome</keyword>
<sequence length="244" mass="27663">MKAFISDFDGTIFFPEREEKISRNDVYAIKELKKENLFGICTGRPLVGLDSLFDVGIECDFYILTNGALILDRNRNPLLKATFKKEDIISLIELIKPYEFVFQTTEDLIALKKNAMFPVPQKLVGDITRYLDQVIGISIATPSEEIAKKLSEEISKQYDLSAFPNQFYVDIIDKKCSKGNAVNFIRNHFSLEKVFAIGDSYNDLSMLNAADVSFTFQESSEDVKRVADYVVKSLSEAVDQFDGK</sequence>
<organism evidence="1 2">
    <name type="scientific">Faecalitalea cylindroides</name>
    <dbReference type="NCBI Taxonomy" id="39483"/>
    <lineage>
        <taxon>Bacteria</taxon>
        <taxon>Bacillati</taxon>
        <taxon>Bacillota</taxon>
        <taxon>Erysipelotrichia</taxon>
        <taxon>Erysipelotrichales</taxon>
        <taxon>Erysipelotrichaceae</taxon>
        <taxon>Faecalitalea</taxon>
    </lineage>
</organism>
<dbReference type="InterPro" id="IPR023214">
    <property type="entry name" value="HAD_sf"/>
</dbReference>
<name>A0A1Y4LLK0_9FIRM</name>
<dbReference type="InterPro" id="IPR036412">
    <property type="entry name" value="HAD-like_sf"/>
</dbReference>
<evidence type="ECO:0000313" key="1">
    <source>
        <dbReference type="EMBL" id="OUP57566.1"/>
    </source>
</evidence>
<dbReference type="AlphaFoldDB" id="A0A1Y4LLK0"/>
<reference evidence="2" key="1">
    <citation type="submission" date="2017-04" db="EMBL/GenBank/DDBJ databases">
        <title>Function of individual gut microbiota members based on whole genome sequencing of pure cultures obtained from chicken caecum.</title>
        <authorList>
            <person name="Medvecky M."/>
            <person name="Cejkova D."/>
            <person name="Polansky O."/>
            <person name="Karasova D."/>
            <person name="Kubasova T."/>
            <person name="Cizek A."/>
            <person name="Rychlik I."/>
        </authorList>
    </citation>
    <scope>NUCLEOTIDE SEQUENCE [LARGE SCALE GENOMIC DNA]</scope>
    <source>
        <strain evidence="2">An178</strain>
    </source>
</reference>
<dbReference type="Proteomes" id="UP000195447">
    <property type="component" value="Unassembled WGS sequence"/>
</dbReference>
<gene>
    <name evidence="1" type="ORF">B5F14_08775</name>
</gene>
<comment type="caution">
    <text evidence="1">The sequence shown here is derived from an EMBL/GenBank/DDBJ whole genome shotgun (WGS) entry which is preliminary data.</text>
</comment>
<dbReference type="GO" id="GO:0000287">
    <property type="term" value="F:magnesium ion binding"/>
    <property type="evidence" value="ECO:0007669"/>
    <property type="project" value="TreeGrafter"/>
</dbReference>
<accession>A0A1Y4LLK0</accession>
<dbReference type="Pfam" id="PF08282">
    <property type="entry name" value="Hydrolase_3"/>
    <property type="match status" value="1"/>
</dbReference>
<dbReference type="RefSeq" id="WP_087159033.1">
    <property type="nucleotide sequence ID" value="NZ_NFKM01000020.1"/>
</dbReference>
<dbReference type="GO" id="GO:0005829">
    <property type="term" value="C:cytosol"/>
    <property type="evidence" value="ECO:0007669"/>
    <property type="project" value="TreeGrafter"/>
</dbReference>
<dbReference type="Gene3D" id="3.30.1240.10">
    <property type="match status" value="1"/>
</dbReference>
<dbReference type="PANTHER" id="PTHR10000">
    <property type="entry name" value="PHOSPHOSERINE PHOSPHATASE"/>
    <property type="match status" value="1"/>
</dbReference>
<dbReference type="PANTHER" id="PTHR10000:SF8">
    <property type="entry name" value="HAD SUPERFAMILY HYDROLASE-LIKE, TYPE 3"/>
    <property type="match status" value="1"/>
</dbReference>
<dbReference type="GO" id="GO:0016791">
    <property type="term" value="F:phosphatase activity"/>
    <property type="evidence" value="ECO:0007669"/>
    <property type="project" value="TreeGrafter"/>
</dbReference>
<evidence type="ECO:0000313" key="2">
    <source>
        <dbReference type="Proteomes" id="UP000195447"/>
    </source>
</evidence>